<evidence type="ECO:0000313" key="2">
    <source>
        <dbReference type="EMBL" id="PTE21537.1"/>
    </source>
</evidence>
<accession>A0A2T4JUP2</accession>
<feature type="transmembrane region" description="Helical" evidence="1">
    <location>
        <begin position="109"/>
        <end position="129"/>
    </location>
</feature>
<dbReference type="EMBL" id="PZKG01000047">
    <property type="protein sequence ID" value="PTE21537.1"/>
    <property type="molecule type" value="Genomic_DNA"/>
</dbReference>
<reference evidence="2 3" key="1">
    <citation type="submission" date="2018-03" db="EMBL/GenBank/DDBJ databases">
        <title>Cereibacter changlensis.</title>
        <authorList>
            <person name="Meyer T.E."/>
            <person name="Miller S."/>
            <person name="Lodha T."/>
            <person name="Gandham S."/>
            <person name="Chintalapati S."/>
            <person name="Chintalapati V.R."/>
        </authorList>
    </citation>
    <scope>NUCLEOTIDE SEQUENCE [LARGE SCALE GENOMIC DNA]</scope>
    <source>
        <strain evidence="2 3">JA139</strain>
    </source>
</reference>
<dbReference type="OrthoDB" id="7822309at2"/>
<evidence type="ECO:0000313" key="3">
    <source>
        <dbReference type="Proteomes" id="UP000241010"/>
    </source>
</evidence>
<protein>
    <submittedName>
        <fullName evidence="2">Uncharacterized protein</fullName>
    </submittedName>
</protein>
<keyword evidence="3" id="KW-1185">Reference proteome</keyword>
<name>A0A2T4JUP2_9RHOB</name>
<gene>
    <name evidence="2" type="ORF">C5F48_11745</name>
</gene>
<proteinExistence type="predicted"/>
<dbReference type="RefSeq" id="WP_107664104.1">
    <property type="nucleotide sequence ID" value="NZ_PZKG01000047.1"/>
</dbReference>
<keyword evidence="1" id="KW-0812">Transmembrane</keyword>
<keyword evidence="1" id="KW-1133">Transmembrane helix</keyword>
<sequence length="339" mass="36019">MTALTKYQKLECTGLWRDAPDAQRREVVVNFGEASLTMSDPRSELALSHWSLPAVERMNPGEMPALYAPGPEADETLELDDPDMIAALETVHDALVSALPRPGRLRNSVLGGLTVLVLGLGIFWMPGALVTHTASVVPPATRAEIGRMALADMIRLTGLPCSEPLGARAAERLTARIFGPKAAPLLILPDGVSPSAHLPDGRILLSQSLLERQDGPEAVAGFALEEAARIDAVDPLIPLLQHAGTAATFRLLTTGALPEDAVEGYAEHMLRDTPEPPAEDLLLARFEAAQISSTPFAFARDPSGESVLGLIEADPFRGASPSPVLTDGDWVSLQGICLD</sequence>
<evidence type="ECO:0000256" key="1">
    <source>
        <dbReference type="SAM" id="Phobius"/>
    </source>
</evidence>
<organism evidence="2 3">
    <name type="scientific">Cereibacter changlensis JA139</name>
    <dbReference type="NCBI Taxonomy" id="1188249"/>
    <lineage>
        <taxon>Bacteria</taxon>
        <taxon>Pseudomonadati</taxon>
        <taxon>Pseudomonadota</taxon>
        <taxon>Alphaproteobacteria</taxon>
        <taxon>Rhodobacterales</taxon>
        <taxon>Paracoccaceae</taxon>
        <taxon>Cereibacter</taxon>
    </lineage>
</organism>
<keyword evidence="1" id="KW-0472">Membrane</keyword>
<comment type="caution">
    <text evidence="2">The sequence shown here is derived from an EMBL/GenBank/DDBJ whole genome shotgun (WGS) entry which is preliminary data.</text>
</comment>
<dbReference type="AlphaFoldDB" id="A0A2T4JUP2"/>
<dbReference type="Proteomes" id="UP000241010">
    <property type="component" value="Unassembled WGS sequence"/>
</dbReference>